<dbReference type="EMBL" id="PYOZ01000016">
    <property type="protein sequence ID" value="PSX43441.1"/>
    <property type="molecule type" value="Genomic_DNA"/>
</dbReference>
<name>A0AAX0YUE0_9GAMM</name>
<dbReference type="RefSeq" id="WP_045044074.1">
    <property type="nucleotide sequence ID" value="NZ_JZTB01000052.1"/>
</dbReference>
<comment type="caution">
    <text evidence="1">The sequence shown here is derived from an EMBL/GenBank/DDBJ whole genome shotgun (WGS) entry which is preliminary data.</text>
</comment>
<keyword evidence="2" id="KW-1185">Reference proteome</keyword>
<reference evidence="1 2" key="1">
    <citation type="submission" date="2018-01" db="EMBL/GenBank/DDBJ databases">
        <title>Whole genome sequencing of Histamine producing bacteria.</title>
        <authorList>
            <person name="Butler K."/>
        </authorList>
    </citation>
    <scope>NUCLEOTIDE SEQUENCE [LARGE SCALE GENOMIC DNA]</scope>
    <source>
        <strain evidence="1 2">A1-4</strain>
    </source>
</reference>
<sequence length="85" mass="9559">MNFLTSKKLVQIFTEIAGKKMCYGAKEAPKLLLQAFESMEGAIDDSTMQRIYSRFCIKLNDKPGWGYKQLATMLSGILEESMNVG</sequence>
<gene>
    <name evidence="1" type="ORF">C0W53_18650</name>
</gene>
<evidence type="ECO:0000313" key="1">
    <source>
        <dbReference type="EMBL" id="PSX43441.1"/>
    </source>
</evidence>
<accession>A0AAX0YUE0</accession>
<proteinExistence type="predicted"/>
<organism evidence="1 2">
    <name type="scientific">Photobacterium kishitanii</name>
    <dbReference type="NCBI Taxonomy" id="318456"/>
    <lineage>
        <taxon>Bacteria</taxon>
        <taxon>Pseudomonadati</taxon>
        <taxon>Pseudomonadota</taxon>
        <taxon>Gammaproteobacteria</taxon>
        <taxon>Vibrionales</taxon>
        <taxon>Vibrionaceae</taxon>
        <taxon>Photobacterium</taxon>
    </lineage>
</organism>
<dbReference type="AlphaFoldDB" id="A0AAX0YUE0"/>
<protein>
    <submittedName>
        <fullName evidence="1">Uncharacterized protein</fullName>
    </submittedName>
</protein>
<evidence type="ECO:0000313" key="2">
    <source>
        <dbReference type="Proteomes" id="UP000240728"/>
    </source>
</evidence>
<dbReference type="Proteomes" id="UP000240728">
    <property type="component" value="Unassembled WGS sequence"/>
</dbReference>